<proteinExistence type="predicted"/>
<organism evidence="2 3">
    <name type="scientific">Sulfobacillus benefaciens</name>
    <dbReference type="NCBI Taxonomy" id="453960"/>
    <lineage>
        <taxon>Bacteria</taxon>
        <taxon>Bacillati</taxon>
        <taxon>Bacillota</taxon>
        <taxon>Clostridia</taxon>
        <taxon>Eubacteriales</taxon>
        <taxon>Clostridiales Family XVII. Incertae Sedis</taxon>
        <taxon>Sulfobacillus</taxon>
    </lineage>
</organism>
<feature type="transmembrane region" description="Helical" evidence="1">
    <location>
        <begin position="20"/>
        <end position="41"/>
    </location>
</feature>
<dbReference type="AlphaFoldDB" id="A0A2T2XM48"/>
<keyword evidence="1" id="KW-1133">Transmembrane helix</keyword>
<evidence type="ECO:0000256" key="1">
    <source>
        <dbReference type="SAM" id="Phobius"/>
    </source>
</evidence>
<reference evidence="2 3" key="1">
    <citation type="journal article" date="2014" name="BMC Genomics">
        <title>Comparison of environmental and isolate Sulfobacillus genomes reveals diverse carbon, sulfur, nitrogen, and hydrogen metabolisms.</title>
        <authorList>
            <person name="Justice N.B."/>
            <person name="Norman A."/>
            <person name="Brown C.T."/>
            <person name="Singh A."/>
            <person name="Thomas B.C."/>
            <person name="Banfield J.F."/>
        </authorList>
    </citation>
    <scope>NUCLEOTIDE SEQUENCE [LARGE SCALE GENOMIC DNA]</scope>
    <source>
        <strain evidence="2">AMDSBA4</strain>
    </source>
</reference>
<keyword evidence="1" id="KW-0472">Membrane</keyword>
<keyword evidence="1" id="KW-0812">Transmembrane</keyword>
<accession>A0A2T2XM48</accession>
<name>A0A2T2XM48_9FIRM</name>
<dbReference type="EMBL" id="PXYW01000001">
    <property type="protein sequence ID" value="PSR35560.1"/>
    <property type="molecule type" value="Genomic_DNA"/>
</dbReference>
<protein>
    <submittedName>
        <fullName evidence="2">Cytochrome B6</fullName>
    </submittedName>
</protein>
<gene>
    <name evidence="2" type="ORF">C7B46_00815</name>
</gene>
<sequence length="317" mass="34843">MYHPRTDVTHRYRYVPTDFVKHLLTTTAIIAILTMVLSAVFREPVRPALKIDAYATAHPRTFMTVALGDLDGTGEIANYGPPYNNGTGYVQDFLQRWVGVIHPVFPKQDFILTPLQEASHLDLALNAPLKQFNGASASQQAQWESAMGVALSKARVVSGQVLLPPGAYGPVAPLLQGLLKLGQSGLMTGALERSPADYQFDNQNALLFLQGKPLHDAAAKLELKGDQWGIIHEEDAPYPGPWWMTIVTAIYQIPFIANASAADALALGSGLLLFIILMLAPWIPGINRLPRFLGVHRIIWAEYYRQHQSSANAPKDT</sequence>
<evidence type="ECO:0000313" key="2">
    <source>
        <dbReference type="EMBL" id="PSR35560.1"/>
    </source>
</evidence>
<comment type="caution">
    <text evidence="2">The sequence shown here is derived from an EMBL/GenBank/DDBJ whole genome shotgun (WGS) entry which is preliminary data.</text>
</comment>
<evidence type="ECO:0000313" key="3">
    <source>
        <dbReference type="Proteomes" id="UP000242972"/>
    </source>
</evidence>
<feature type="transmembrane region" description="Helical" evidence="1">
    <location>
        <begin position="264"/>
        <end position="283"/>
    </location>
</feature>
<dbReference type="Proteomes" id="UP000242972">
    <property type="component" value="Unassembled WGS sequence"/>
</dbReference>